<reference evidence="3" key="2">
    <citation type="submission" date="2025-08" db="UniProtKB">
        <authorList>
            <consortium name="RefSeq"/>
        </authorList>
    </citation>
    <scope>IDENTIFICATION</scope>
    <source>
        <tissue evidence="3">Etiolated seedlings</tissue>
    </source>
</reference>
<proteinExistence type="predicted"/>
<evidence type="ECO:0000313" key="3">
    <source>
        <dbReference type="RefSeq" id="XP_004488466.1"/>
    </source>
</evidence>
<organism evidence="2 3">
    <name type="scientific">Cicer arietinum</name>
    <name type="common">Chickpea</name>
    <name type="synonym">Garbanzo</name>
    <dbReference type="NCBI Taxonomy" id="3827"/>
    <lineage>
        <taxon>Eukaryota</taxon>
        <taxon>Viridiplantae</taxon>
        <taxon>Streptophyta</taxon>
        <taxon>Embryophyta</taxon>
        <taxon>Tracheophyta</taxon>
        <taxon>Spermatophyta</taxon>
        <taxon>Magnoliopsida</taxon>
        <taxon>eudicotyledons</taxon>
        <taxon>Gunneridae</taxon>
        <taxon>Pentapetalae</taxon>
        <taxon>rosids</taxon>
        <taxon>fabids</taxon>
        <taxon>Fabales</taxon>
        <taxon>Fabaceae</taxon>
        <taxon>Papilionoideae</taxon>
        <taxon>50 kb inversion clade</taxon>
        <taxon>NPAAA clade</taxon>
        <taxon>Hologalegina</taxon>
        <taxon>IRL clade</taxon>
        <taxon>Cicereae</taxon>
        <taxon>Cicer</taxon>
    </lineage>
</organism>
<dbReference type="Proteomes" id="UP000087171">
    <property type="component" value="Chromosome Ca1"/>
</dbReference>
<accession>A0A1S2XF94</accession>
<feature type="compositionally biased region" description="Gly residues" evidence="1">
    <location>
        <begin position="213"/>
        <end position="224"/>
    </location>
</feature>
<sequence>MQEIDCNYLSNFDNSLVQVLEEVSLKEECHQYIDFKSKEKDDGTNESLFKQVSEVNEAMLVLEGDWSRFSQNDICKKIIKSPYVCDEENLHKTQLALKPLQIQNNIWFTTNFNQKKAKGMNHSSWRQAPIGSLMSNPICVKNPTDDTTNRSIGHSGNHCDGIGLDDRVGDGTGRGGSPGRAISCGGSSGDGIRPDSSTNDGMGCSGSPRMGTGRDGSSGDGIGLGINSSKNGGNPGHNHNFGGTGQWNDGSFQIGGNFREFYNNDYYDGYGNIYEGSDGFGMGGNNQSSSLQVNEIN</sequence>
<dbReference type="RefSeq" id="XP_004488466.1">
    <property type="nucleotide sequence ID" value="XM_004488409.1"/>
</dbReference>
<reference evidence="2" key="1">
    <citation type="journal article" date="2013" name="Nat. Biotechnol.">
        <title>Draft genome sequence of chickpea (Cicer arietinum) provides a resource for trait improvement.</title>
        <authorList>
            <person name="Varshney R.K."/>
            <person name="Song C."/>
            <person name="Saxena R.K."/>
            <person name="Azam S."/>
            <person name="Yu S."/>
            <person name="Sharpe A.G."/>
            <person name="Cannon S."/>
            <person name="Baek J."/>
            <person name="Rosen B.D."/>
            <person name="Tar'an B."/>
            <person name="Millan T."/>
            <person name="Zhang X."/>
            <person name="Ramsay L.D."/>
            <person name="Iwata A."/>
            <person name="Wang Y."/>
            <person name="Nelson W."/>
            <person name="Farmer A.D."/>
            <person name="Gaur P.M."/>
            <person name="Soderlund C."/>
            <person name="Penmetsa R.V."/>
            <person name="Xu C."/>
            <person name="Bharti A.K."/>
            <person name="He W."/>
            <person name="Winter P."/>
            <person name="Zhao S."/>
            <person name="Hane J.K."/>
            <person name="Carrasquilla-Garcia N."/>
            <person name="Condie J.A."/>
            <person name="Upadhyaya H.D."/>
            <person name="Luo M.C."/>
            <person name="Thudi M."/>
            <person name="Gowda C.L."/>
            <person name="Singh N.P."/>
            <person name="Lichtenzveig J."/>
            <person name="Gali K.K."/>
            <person name="Rubio J."/>
            <person name="Nadarajan N."/>
            <person name="Dolezel J."/>
            <person name="Bansal K.C."/>
            <person name="Xu X."/>
            <person name="Edwards D."/>
            <person name="Zhang G."/>
            <person name="Kahl G."/>
            <person name="Gil J."/>
            <person name="Singh K.B."/>
            <person name="Datta S.K."/>
            <person name="Jackson S.A."/>
            <person name="Wang J."/>
            <person name="Cook D.R."/>
        </authorList>
    </citation>
    <scope>NUCLEOTIDE SEQUENCE [LARGE SCALE GENOMIC DNA]</scope>
    <source>
        <strain evidence="2">cv. CDC Frontier</strain>
    </source>
</reference>
<evidence type="ECO:0000256" key="1">
    <source>
        <dbReference type="SAM" id="MobiDB-lite"/>
    </source>
</evidence>
<dbReference type="AlphaFoldDB" id="A0A1S2XF94"/>
<feature type="region of interest" description="Disordered" evidence="1">
    <location>
        <begin position="147"/>
        <end position="245"/>
    </location>
</feature>
<evidence type="ECO:0000313" key="2">
    <source>
        <dbReference type="Proteomes" id="UP000087171"/>
    </source>
</evidence>
<gene>
    <name evidence="3" type="primary">LOC101500473</name>
</gene>
<name>A0A1S2XF94_CICAR</name>
<keyword evidence="2" id="KW-1185">Reference proteome</keyword>
<feature type="compositionally biased region" description="Low complexity" evidence="1">
    <location>
        <begin position="225"/>
        <end position="241"/>
    </location>
</feature>
<dbReference type="PaxDb" id="3827-XP_004488466.1"/>
<protein>
    <submittedName>
        <fullName evidence="3">Keratin, type I cytoskeletal 10-like</fullName>
    </submittedName>
</protein>